<gene>
    <name evidence="4" type="ORF">EMPS_08530</name>
</gene>
<dbReference type="Proteomes" id="UP000827284">
    <property type="component" value="Unassembled WGS sequence"/>
</dbReference>
<dbReference type="SUPFAM" id="SSF50965">
    <property type="entry name" value="Galactose oxidase, central domain"/>
    <property type="match status" value="1"/>
</dbReference>
<feature type="transmembrane region" description="Helical" evidence="3">
    <location>
        <begin position="226"/>
        <end position="246"/>
    </location>
</feature>
<dbReference type="PANTHER" id="PTHR46093:SF18">
    <property type="entry name" value="FIBRONECTIN TYPE-III DOMAIN-CONTAINING PROTEIN"/>
    <property type="match status" value="1"/>
</dbReference>
<evidence type="ECO:0000313" key="4">
    <source>
        <dbReference type="EMBL" id="GJJ76171.1"/>
    </source>
</evidence>
<keyword evidence="5" id="KW-1185">Reference proteome</keyword>
<dbReference type="EMBL" id="BQFW01000012">
    <property type="protein sequence ID" value="GJJ76171.1"/>
    <property type="molecule type" value="Genomic_DNA"/>
</dbReference>
<reference evidence="4" key="2">
    <citation type="journal article" date="2022" name="Microbiol. Resour. Announc.">
        <title>Whole-Genome Sequence of Entomortierella parvispora E1425, a Mucoromycotan Fungus Associated with Burkholderiaceae-Related Endosymbiotic Bacteria.</title>
        <authorList>
            <person name="Herlambang A."/>
            <person name="Guo Y."/>
            <person name="Takashima Y."/>
            <person name="Narisawa K."/>
            <person name="Ohta H."/>
            <person name="Nishizawa T."/>
        </authorList>
    </citation>
    <scope>NUCLEOTIDE SEQUENCE</scope>
    <source>
        <strain evidence="4">E1425</strain>
    </source>
</reference>
<evidence type="ECO:0008006" key="6">
    <source>
        <dbReference type="Google" id="ProtNLM"/>
    </source>
</evidence>
<keyword evidence="2" id="KW-0677">Repeat</keyword>
<organism evidence="4 5">
    <name type="scientific">Entomortierella parvispora</name>
    <dbReference type="NCBI Taxonomy" id="205924"/>
    <lineage>
        <taxon>Eukaryota</taxon>
        <taxon>Fungi</taxon>
        <taxon>Fungi incertae sedis</taxon>
        <taxon>Mucoromycota</taxon>
        <taxon>Mortierellomycotina</taxon>
        <taxon>Mortierellomycetes</taxon>
        <taxon>Mortierellales</taxon>
        <taxon>Mortierellaceae</taxon>
        <taxon>Entomortierella</taxon>
    </lineage>
</organism>
<name>A0A9P3HGI2_9FUNG</name>
<dbReference type="InterPro" id="IPR015915">
    <property type="entry name" value="Kelch-typ_b-propeller"/>
</dbReference>
<accession>A0A9P3HGI2</accession>
<keyword evidence="3" id="KW-0472">Membrane</keyword>
<keyword evidence="3" id="KW-0812">Transmembrane</keyword>
<protein>
    <recommendedName>
        <fullName evidence="6">Galactose oxidase</fullName>
    </recommendedName>
</protein>
<evidence type="ECO:0000313" key="5">
    <source>
        <dbReference type="Proteomes" id="UP000827284"/>
    </source>
</evidence>
<dbReference type="AlphaFoldDB" id="A0A9P3HGI2"/>
<dbReference type="InterPro" id="IPR011043">
    <property type="entry name" value="Gal_Oxase/kelch_b-propeller"/>
</dbReference>
<keyword evidence="3" id="KW-1133">Transmembrane helix</keyword>
<evidence type="ECO:0000256" key="1">
    <source>
        <dbReference type="ARBA" id="ARBA00022441"/>
    </source>
</evidence>
<dbReference type="OrthoDB" id="2346905at2759"/>
<keyword evidence="1" id="KW-0880">Kelch repeat</keyword>
<proteinExistence type="predicted"/>
<evidence type="ECO:0000256" key="3">
    <source>
        <dbReference type="SAM" id="Phobius"/>
    </source>
</evidence>
<comment type="caution">
    <text evidence="4">The sequence shown here is derived from an EMBL/GenBank/DDBJ whole genome shotgun (WGS) entry which is preliminary data.</text>
</comment>
<evidence type="ECO:0000256" key="2">
    <source>
        <dbReference type="ARBA" id="ARBA00022737"/>
    </source>
</evidence>
<reference evidence="4" key="1">
    <citation type="submission" date="2021-11" db="EMBL/GenBank/DDBJ databases">
        <authorList>
            <person name="Herlambang A."/>
            <person name="Guo Y."/>
            <person name="Takashima Y."/>
            <person name="Nishizawa T."/>
        </authorList>
    </citation>
    <scope>NUCLEOTIDE SEQUENCE</scope>
    <source>
        <strain evidence="4">E1425</strain>
    </source>
</reference>
<dbReference type="Gene3D" id="2.120.10.80">
    <property type="entry name" value="Kelch-type beta propeller"/>
    <property type="match status" value="1"/>
</dbReference>
<dbReference type="PANTHER" id="PTHR46093">
    <property type="entry name" value="ACYL-COA-BINDING DOMAIN-CONTAINING PROTEIN 5"/>
    <property type="match status" value="1"/>
</dbReference>
<sequence>MNYASNGIVTDTDSGQIYGYGSSSPTGDWNITVFDPVRNTASYQTLPDGPNENTTMTTVYSSAKKSLFTFKAPYVTGVSQLNQYDLVAKTFKPVVATGDIPPPRTSPCFVSVNNGAKLIVAGGGIETSGAVVPNLALDDVYMLDVATMVWTKMANMPTKYFGAACAASGDSFIIWRGYNVCSSDMMAVTANWGGPAILDMKANTWGTSYTPPSKTTNGGNSSALNFSAKSFMTGYLAIAAATLFVIM</sequence>